<keyword evidence="3" id="KW-1185">Reference proteome</keyword>
<evidence type="ECO:0000313" key="3">
    <source>
        <dbReference type="Proteomes" id="UP000245624"/>
    </source>
</evidence>
<dbReference type="Proteomes" id="UP000245624">
    <property type="component" value="Unassembled WGS sequence"/>
</dbReference>
<dbReference type="Pfam" id="PF04854">
    <property type="entry name" value="DUF624"/>
    <property type="match status" value="1"/>
</dbReference>
<sequence>MMNALYKGTEWITRFAYVNILWIGFSLLGLVVFGFFPATVAMFTLVRQWIMGNIDDPVFSTFWKTYKQEFLKSNVIGLIIMIIAFLFYVNFQYIGMNQGGFHDIIKIPLYLFMFLISLTILYVIPVYVHYDVRFTQIWRNAFFLMLLHPMHNIALVVSIIILLFVMQAIPGLIPFFSGSIIAFLIMGNSYLTFKRVEAKQEKLLEESSKT</sequence>
<name>A0A317KZF3_9BACI</name>
<keyword evidence="1" id="KW-0472">Membrane</keyword>
<feature type="transmembrane region" description="Helical" evidence="1">
    <location>
        <begin position="75"/>
        <end position="95"/>
    </location>
</feature>
<proteinExistence type="predicted"/>
<accession>A0A317KZF3</accession>
<dbReference type="InterPro" id="IPR006938">
    <property type="entry name" value="DUF624"/>
</dbReference>
<dbReference type="AlphaFoldDB" id="A0A317KZF3"/>
<protein>
    <recommendedName>
        <fullName evidence="4">DUF624 domain-containing protein</fullName>
    </recommendedName>
</protein>
<feature type="transmembrane region" description="Helical" evidence="1">
    <location>
        <begin position="172"/>
        <end position="193"/>
    </location>
</feature>
<organism evidence="2 3">
    <name type="scientific">Gracilibacillus dipsosauri</name>
    <dbReference type="NCBI Taxonomy" id="178340"/>
    <lineage>
        <taxon>Bacteria</taxon>
        <taxon>Bacillati</taxon>
        <taxon>Bacillota</taxon>
        <taxon>Bacilli</taxon>
        <taxon>Bacillales</taxon>
        <taxon>Bacillaceae</taxon>
        <taxon>Gracilibacillus</taxon>
    </lineage>
</organism>
<feature type="transmembrane region" description="Helical" evidence="1">
    <location>
        <begin position="107"/>
        <end position="130"/>
    </location>
</feature>
<keyword evidence="1" id="KW-0812">Transmembrane</keyword>
<keyword evidence="1" id="KW-1133">Transmembrane helix</keyword>
<feature type="transmembrane region" description="Helical" evidence="1">
    <location>
        <begin position="20"/>
        <end position="46"/>
    </location>
</feature>
<feature type="transmembrane region" description="Helical" evidence="1">
    <location>
        <begin position="142"/>
        <end position="166"/>
    </location>
</feature>
<evidence type="ECO:0000256" key="1">
    <source>
        <dbReference type="SAM" id="Phobius"/>
    </source>
</evidence>
<evidence type="ECO:0000313" key="2">
    <source>
        <dbReference type="EMBL" id="PWU67938.1"/>
    </source>
</evidence>
<reference evidence="2 3" key="1">
    <citation type="submission" date="2018-05" db="EMBL/GenBank/DDBJ databases">
        <title>Genomic analysis of Gracilibacillus dipsosauri DD1 reveals novel features of a salt-tolerant amylase.</title>
        <authorList>
            <person name="Deutch C.E."/>
            <person name="Yang S."/>
        </authorList>
    </citation>
    <scope>NUCLEOTIDE SEQUENCE [LARGE SCALE GENOMIC DNA]</scope>
    <source>
        <strain evidence="2 3">DD1</strain>
    </source>
</reference>
<dbReference type="EMBL" id="QGTD01000011">
    <property type="protein sequence ID" value="PWU67938.1"/>
    <property type="molecule type" value="Genomic_DNA"/>
</dbReference>
<evidence type="ECO:0008006" key="4">
    <source>
        <dbReference type="Google" id="ProtNLM"/>
    </source>
</evidence>
<dbReference type="OrthoDB" id="2182676at2"/>
<comment type="caution">
    <text evidence="2">The sequence shown here is derived from an EMBL/GenBank/DDBJ whole genome shotgun (WGS) entry which is preliminary data.</text>
</comment>
<gene>
    <name evidence="2" type="ORF">DLJ74_12580</name>
</gene>